<accession>A0A316Z3W5</accession>
<dbReference type="EMBL" id="KZ819303">
    <property type="protein sequence ID" value="PWN95638.1"/>
    <property type="molecule type" value="Genomic_DNA"/>
</dbReference>
<name>A0A316Z3W5_9BASI</name>
<sequence>MRSLTLRWASLEATSAEAGSGVDAEAAASGVARAAARCCVRSAPLSGTPSVAGQAGECVGETLGQRPQQQGLRKSSEPQQSTNAKAQGQRRSHVWTILGPERRSAFRPLCLQSSGHLLLMTRRRCFSRSYDGERRITQGQGQRDRCC</sequence>
<evidence type="ECO:0000256" key="1">
    <source>
        <dbReference type="SAM" id="MobiDB-lite"/>
    </source>
</evidence>
<dbReference type="GeneID" id="37270798"/>
<organism evidence="2 3">
    <name type="scientific">Tilletiopsis washingtonensis</name>
    <dbReference type="NCBI Taxonomy" id="58919"/>
    <lineage>
        <taxon>Eukaryota</taxon>
        <taxon>Fungi</taxon>
        <taxon>Dikarya</taxon>
        <taxon>Basidiomycota</taxon>
        <taxon>Ustilaginomycotina</taxon>
        <taxon>Exobasidiomycetes</taxon>
        <taxon>Entylomatales</taxon>
        <taxon>Entylomatales incertae sedis</taxon>
        <taxon>Tilletiopsis</taxon>
    </lineage>
</organism>
<reference evidence="2 3" key="1">
    <citation type="journal article" date="2018" name="Mol. Biol. Evol.">
        <title>Broad Genomic Sampling Reveals a Smut Pathogenic Ancestry of the Fungal Clade Ustilaginomycotina.</title>
        <authorList>
            <person name="Kijpornyongpan T."/>
            <person name="Mondo S.J."/>
            <person name="Barry K."/>
            <person name="Sandor L."/>
            <person name="Lee J."/>
            <person name="Lipzen A."/>
            <person name="Pangilinan J."/>
            <person name="LaButti K."/>
            <person name="Hainaut M."/>
            <person name="Henrissat B."/>
            <person name="Grigoriev I.V."/>
            <person name="Spatafora J.W."/>
            <person name="Aime M.C."/>
        </authorList>
    </citation>
    <scope>NUCLEOTIDE SEQUENCE [LARGE SCALE GENOMIC DNA]</scope>
    <source>
        <strain evidence="2 3">MCA 4186</strain>
    </source>
</reference>
<evidence type="ECO:0000313" key="3">
    <source>
        <dbReference type="Proteomes" id="UP000245946"/>
    </source>
</evidence>
<proteinExistence type="predicted"/>
<gene>
    <name evidence="2" type="ORF">FA09DRAFT_331965</name>
</gene>
<dbReference type="AlphaFoldDB" id="A0A316Z3W5"/>
<dbReference type="Proteomes" id="UP000245946">
    <property type="component" value="Unassembled WGS sequence"/>
</dbReference>
<dbReference type="RefSeq" id="XP_025595917.1">
    <property type="nucleotide sequence ID" value="XM_025743254.1"/>
</dbReference>
<feature type="compositionally biased region" description="Polar residues" evidence="1">
    <location>
        <begin position="65"/>
        <end position="86"/>
    </location>
</feature>
<evidence type="ECO:0000313" key="2">
    <source>
        <dbReference type="EMBL" id="PWN95638.1"/>
    </source>
</evidence>
<feature type="region of interest" description="Disordered" evidence="1">
    <location>
        <begin position="44"/>
        <end position="93"/>
    </location>
</feature>
<protein>
    <submittedName>
        <fullName evidence="2">Uncharacterized protein</fullName>
    </submittedName>
</protein>
<keyword evidence="3" id="KW-1185">Reference proteome</keyword>